<name>A0ABN1RVV7_9ACTN</name>
<evidence type="ECO:0000256" key="1">
    <source>
        <dbReference type="SAM" id="MobiDB-lite"/>
    </source>
</evidence>
<dbReference type="EMBL" id="BAAAHH010000037">
    <property type="protein sequence ID" value="GAA0965318.1"/>
    <property type="molecule type" value="Genomic_DNA"/>
</dbReference>
<dbReference type="Proteomes" id="UP001500665">
    <property type="component" value="Unassembled WGS sequence"/>
</dbReference>
<gene>
    <name evidence="2" type="ORF">GCM10009550_65270</name>
</gene>
<keyword evidence="3" id="KW-1185">Reference proteome</keyword>
<comment type="caution">
    <text evidence="2">The sequence shown here is derived from an EMBL/GenBank/DDBJ whole genome shotgun (WGS) entry which is preliminary data.</text>
</comment>
<reference evidence="3" key="1">
    <citation type="journal article" date="2019" name="Int. J. Syst. Evol. Microbiol.">
        <title>The Global Catalogue of Microorganisms (GCM) 10K type strain sequencing project: providing services to taxonomists for standard genome sequencing and annotation.</title>
        <authorList>
            <consortium name="The Broad Institute Genomics Platform"/>
            <consortium name="The Broad Institute Genome Sequencing Center for Infectious Disease"/>
            <person name="Wu L."/>
            <person name="Ma J."/>
        </authorList>
    </citation>
    <scope>NUCLEOTIDE SEQUENCE [LARGE SCALE GENOMIC DNA]</scope>
    <source>
        <strain evidence="3">JCM 10696</strain>
    </source>
</reference>
<feature type="region of interest" description="Disordered" evidence="1">
    <location>
        <begin position="23"/>
        <end position="60"/>
    </location>
</feature>
<accession>A0ABN1RVV7</accession>
<protein>
    <submittedName>
        <fullName evidence="2">Uncharacterized protein</fullName>
    </submittedName>
</protein>
<sequence length="60" mass="6511">MMKPIRFVASMEDGLNFYRYLPGAEPPHRRLTEPGPDTRPTADGPCAARPSPPVAVTSTS</sequence>
<proteinExistence type="predicted"/>
<organism evidence="2 3">
    <name type="scientific">Actinocorallia libanotica</name>
    <dbReference type="NCBI Taxonomy" id="46162"/>
    <lineage>
        <taxon>Bacteria</taxon>
        <taxon>Bacillati</taxon>
        <taxon>Actinomycetota</taxon>
        <taxon>Actinomycetes</taxon>
        <taxon>Streptosporangiales</taxon>
        <taxon>Thermomonosporaceae</taxon>
        <taxon>Actinocorallia</taxon>
    </lineage>
</organism>
<evidence type="ECO:0000313" key="3">
    <source>
        <dbReference type="Proteomes" id="UP001500665"/>
    </source>
</evidence>
<evidence type="ECO:0000313" key="2">
    <source>
        <dbReference type="EMBL" id="GAA0965318.1"/>
    </source>
</evidence>